<protein>
    <submittedName>
        <fullName evidence="7">Aminotransferase class I/II-fold pyridoxal phosphate-dependent enzyme</fullName>
    </submittedName>
</protein>
<feature type="domain" description="Aminotransferase class I/classII large" evidence="6">
    <location>
        <begin position="28"/>
        <end position="375"/>
    </location>
</feature>
<gene>
    <name evidence="7" type="ORF">IV501_02940</name>
</gene>
<evidence type="ECO:0000256" key="3">
    <source>
        <dbReference type="ARBA" id="ARBA00022576"/>
    </source>
</evidence>
<name>A0A934SH53_9MICO</name>
<dbReference type="Gene3D" id="3.40.640.10">
    <property type="entry name" value="Type I PLP-dependent aspartate aminotransferase-like (Major domain)"/>
    <property type="match status" value="1"/>
</dbReference>
<proteinExistence type="inferred from homology"/>
<comment type="similarity">
    <text evidence="2">Belongs to the class-I pyridoxal-phosphate-dependent aminotransferase family.</text>
</comment>
<evidence type="ECO:0000256" key="1">
    <source>
        <dbReference type="ARBA" id="ARBA00001933"/>
    </source>
</evidence>
<dbReference type="PANTHER" id="PTHR46383:SF1">
    <property type="entry name" value="ASPARTATE AMINOTRANSFERASE"/>
    <property type="match status" value="1"/>
</dbReference>
<dbReference type="InterPro" id="IPR015422">
    <property type="entry name" value="PyrdxlP-dep_Trfase_small"/>
</dbReference>
<evidence type="ECO:0000313" key="7">
    <source>
        <dbReference type="EMBL" id="MBK4346582.1"/>
    </source>
</evidence>
<keyword evidence="3 7" id="KW-0032">Aminotransferase</keyword>
<sequence length="380" mass="41502">MPSLAPHALSVPGSGIRRIFEIAVELDDVIFLAVGEPDLPVAPHILAAAAEAWAEDRTNYAPNAGIAPLRAAIVEKLARENDMVVDLEQVWVTVGATQALHQALGLLLEPGDEVLVPDPGYTTFTMSTRLLNAETVPYQLRPENDFAPDLAELDRLVTDRTRVLIVNSPSNPLGRVFDEKQLRALLDFAKRHDLWVLSDEVYEFLTYGEKHVSIASLDDENRVFTAFSLSKTYAMTGVRVGYLVVPPGLASTMRTVQETTVSCVAMPDQFAAIAAITGDQQHVSDARQHYRANLEAACALLDERGIRYLKPKGAMYLWLDVSYASGGDVAGWAERFLLHERVAVAPGSAFGRSGEGWIRVCAAATEADLLEGLRRLPSPN</sequence>
<dbReference type="InterPro" id="IPR050596">
    <property type="entry name" value="AspAT/PAT-like"/>
</dbReference>
<dbReference type="Gene3D" id="3.90.1150.10">
    <property type="entry name" value="Aspartate Aminotransferase, domain 1"/>
    <property type="match status" value="1"/>
</dbReference>
<reference evidence="7" key="1">
    <citation type="submission" date="2021-01" db="EMBL/GenBank/DDBJ databases">
        <title>Lacisediminihabitans sp. nov. strain G11-30, isolated from Antarctic Soil.</title>
        <authorList>
            <person name="Li J."/>
        </authorList>
    </citation>
    <scope>NUCLEOTIDE SEQUENCE</scope>
    <source>
        <strain evidence="7">G11-30</strain>
    </source>
</reference>
<accession>A0A934SH53</accession>
<dbReference type="CDD" id="cd00609">
    <property type="entry name" value="AAT_like"/>
    <property type="match status" value="1"/>
</dbReference>
<evidence type="ECO:0000256" key="4">
    <source>
        <dbReference type="ARBA" id="ARBA00022679"/>
    </source>
</evidence>
<keyword evidence="4" id="KW-0808">Transferase</keyword>
<dbReference type="GO" id="GO:0006520">
    <property type="term" value="P:amino acid metabolic process"/>
    <property type="evidence" value="ECO:0007669"/>
    <property type="project" value="InterPro"/>
</dbReference>
<dbReference type="GO" id="GO:0030170">
    <property type="term" value="F:pyridoxal phosphate binding"/>
    <property type="evidence" value="ECO:0007669"/>
    <property type="project" value="InterPro"/>
</dbReference>
<dbReference type="AlphaFoldDB" id="A0A934SH53"/>
<dbReference type="PANTHER" id="PTHR46383">
    <property type="entry name" value="ASPARTATE AMINOTRANSFERASE"/>
    <property type="match status" value="1"/>
</dbReference>
<dbReference type="InterPro" id="IPR015421">
    <property type="entry name" value="PyrdxlP-dep_Trfase_major"/>
</dbReference>
<organism evidence="7 8">
    <name type="scientific">Lacisediminihabitans changchengi</name>
    <dbReference type="NCBI Taxonomy" id="2787634"/>
    <lineage>
        <taxon>Bacteria</taxon>
        <taxon>Bacillati</taxon>
        <taxon>Actinomycetota</taxon>
        <taxon>Actinomycetes</taxon>
        <taxon>Micrococcales</taxon>
        <taxon>Microbacteriaceae</taxon>
        <taxon>Lacisediminihabitans</taxon>
    </lineage>
</organism>
<dbReference type="EMBL" id="JAEPES010000001">
    <property type="protein sequence ID" value="MBK4346582.1"/>
    <property type="molecule type" value="Genomic_DNA"/>
</dbReference>
<dbReference type="RefSeq" id="WP_200554904.1">
    <property type="nucleotide sequence ID" value="NZ_JAEPES010000001.1"/>
</dbReference>
<dbReference type="GO" id="GO:0008483">
    <property type="term" value="F:transaminase activity"/>
    <property type="evidence" value="ECO:0007669"/>
    <property type="project" value="UniProtKB-KW"/>
</dbReference>
<evidence type="ECO:0000256" key="5">
    <source>
        <dbReference type="ARBA" id="ARBA00022898"/>
    </source>
</evidence>
<dbReference type="SUPFAM" id="SSF53383">
    <property type="entry name" value="PLP-dependent transferases"/>
    <property type="match status" value="1"/>
</dbReference>
<evidence type="ECO:0000256" key="2">
    <source>
        <dbReference type="ARBA" id="ARBA00007441"/>
    </source>
</evidence>
<evidence type="ECO:0000313" key="8">
    <source>
        <dbReference type="Proteomes" id="UP000636458"/>
    </source>
</evidence>
<dbReference type="InterPro" id="IPR015424">
    <property type="entry name" value="PyrdxlP-dep_Trfase"/>
</dbReference>
<keyword evidence="8" id="KW-1185">Reference proteome</keyword>
<keyword evidence="5" id="KW-0663">Pyridoxal phosphate</keyword>
<dbReference type="Proteomes" id="UP000636458">
    <property type="component" value="Unassembled WGS sequence"/>
</dbReference>
<dbReference type="Pfam" id="PF00155">
    <property type="entry name" value="Aminotran_1_2"/>
    <property type="match status" value="1"/>
</dbReference>
<dbReference type="PRINTS" id="PR00753">
    <property type="entry name" value="ACCSYNTHASE"/>
</dbReference>
<dbReference type="InterPro" id="IPR004839">
    <property type="entry name" value="Aminotransferase_I/II_large"/>
</dbReference>
<evidence type="ECO:0000259" key="6">
    <source>
        <dbReference type="Pfam" id="PF00155"/>
    </source>
</evidence>
<comment type="caution">
    <text evidence="7">The sequence shown here is derived from an EMBL/GenBank/DDBJ whole genome shotgun (WGS) entry which is preliminary data.</text>
</comment>
<comment type="cofactor">
    <cofactor evidence="1">
        <name>pyridoxal 5'-phosphate</name>
        <dbReference type="ChEBI" id="CHEBI:597326"/>
    </cofactor>
</comment>